<protein>
    <submittedName>
        <fullName evidence="1">Uncharacterized protein</fullName>
    </submittedName>
</protein>
<gene>
    <name evidence="1" type="ORF">CGI_10013043</name>
</gene>
<accession>K1QBE8</accession>
<sequence>MRCGQQDKGETDQKKMSKEADDNEKNKTELKRASLNHLIVEGTNRDSIRSYVFGIIERACEKVQEDIRTSQQEQRILASEEKLFNNAHAYATDFYNHSEILDHLSKNQTNLMVKVMQELKEKTILNMNEDYLKENRQPASCATQSIADNHDCKIVSKKPGLTEKDILRLEKSVTEIDIGLETGTEEAKPAQPRLAQYVFLCTTGIPPPEQPFVVIEKKSGWRARLRRFFGCLG</sequence>
<name>K1QBE8_MAGGI</name>
<proteinExistence type="predicted"/>
<reference evidence="1" key="1">
    <citation type="journal article" date="2012" name="Nature">
        <title>The oyster genome reveals stress adaptation and complexity of shell formation.</title>
        <authorList>
            <person name="Zhang G."/>
            <person name="Fang X."/>
            <person name="Guo X."/>
            <person name="Li L."/>
            <person name="Luo R."/>
            <person name="Xu F."/>
            <person name="Yang P."/>
            <person name="Zhang L."/>
            <person name="Wang X."/>
            <person name="Qi H."/>
            <person name="Xiong Z."/>
            <person name="Que H."/>
            <person name="Xie Y."/>
            <person name="Holland P.W."/>
            <person name="Paps J."/>
            <person name="Zhu Y."/>
            <person name="Wu F."/>
            <person name="Chen Y."/>
            <person name="Wang J."/>
            <person name="Peng C."/>
            <person name="Meng J."/>
            <person name="Yang L."/>
            <person name="Liu J."/>
            <person name="Wen B."/>
            <person name="Zhang N."/>
            <person name="Huang Z."/>
            <person name="Zhu Q."/>
            <person name="Feng Y."/>
            <person name="Mount A."/>
            <person name="Hedgecock D."/>
            <person name="Xu Z."/>
            <person name="Liu Y."/>
            <person name="Domazet-Loso T."/>
            <person name="Du Y."/>
            <person name="Sun X."/>
            <person name="Zhang S."/>
            <person name="Liu B."/>
            <person name="Cheng P."/>
            <person name="Jiang X."/>
            <person name="Li J."/>
            <person name="Fan D."/>
            <person name="Wang W."/>
            <person name="Fu W."/>
            <person name="Wang T."/>
            <person name="Wang B."/>
            <person name="Zhang J."/>
            <person name="Peng Z."/>
            <person name="Li Y."/>
            <person name="Li N."/>
            <person name="Wang J."/>
            <person name="Chen M."/>
            <person name="He Y."/>
            <person name="Tan F."/>
            <person name="Song X."/>
            <person name="Zheng Q."/>
            <person name="Huang R."/>
            <person name="Yang H."/>
            <person name="Du X."/>
            <person name="Chen L."/>
            <person name="Yang M."/>
            <person name="Gaffney P.M."/>
            <person name="Wang S."/>
            <person name="Luo L."/>
            <person name="She Z."/>
            <person name="Ming Y."/>
            <person name="Huang W."/>
            <person name="Zhang S."/>
            <person name="Huang B."/>
            <person name="Zhang Y."/>
            <person name="Qu T."/>
            <person name="Ni P."/>
            <person name="Miao G."/>
            <person name="Wang J."/>
            <person name="Wang Q."/>
            <person name="Steinberg C.E."/>
            <person name="Wang H."/>
            <person name="Li N."/>
            <person name="Qian L."/>
            <person name="Zhang G."/>
            <person name="Li Y."/>
            <person name="Yang H."/>
            <person name="Liu X."/>
            <person name="Wang J."/>
            <person name="Yin Y."/>
            <person name="Wang J."/>
        </authorList>
    </citation>
    <scope>NUCLEOTIDE SEQUENCE [LARGE SCALE GENOMIC DNA]</scope>
    <source>
        <strain evidence="1">05x7-T-G4-1.051#20</strain>
    </source>
</reference>
<dbReference type="HOGENOM" id="CLU_1190855_0_0_1"/>
<dbReference type="InParanoid" id="K1QBE8"/>
<dbReference type="AlphaFoldDB" id="K1QBE8"/>
<evidence type="ECO:0000313" key="1">
    <source>
        <dbReference type="EMBL" id="EKC26135.1"/>
    </source>
</evidence>
<organism evidence="1">
    <name type="scientific">Magallana gigas</name>
    <name type="common">Pacific oyster</name>
    <name type="synonym">Crassostrea gigas</name>
    <dbReference type="NCBI Taxonomy" id="29159"/>
    <lineage>
        <taxon>Eukaryota</taxon>
        <taxon>Metazoa</taxon>
        <taxon>Spiralia</taxon>
        <taxon>Lophotrochozoa</taxon>
        <taxon>Mollusca</taxon>
        <taxon>Bivalvia</taxon>
        <taxon>Autobranchia</taxon>
        <taxon>Pteriomorphia</taxon>
        <taxon>Ostreida</taxon>
        <taxon>Ostreoidea</taxon>
        <taxon>Ostreidae</taxon>
        <taxon>Magallana</taxon>
    </lineage>
</organism>
<dbReference type="EMBL" id="JH815782">
    <property type="protein sequence ID" value="EKC26135.1"/>
    <property type="molecule type" value="Genomic_DNA"/>
</dbReference>